<proteinExistence type="predicted"/>
<evidence type="ECO:0000313" key="2">
    <source>
        <dbReference type="Proteomes" id="UP000184440"/>
    </source>
</evidence>
<gene>
    <name evidence="1" type="ORF">SAMN05443668_11047</name>
</gene>
<dbReference type="STRING" id="134849.SAMN05443668_11047"/>
<dbReference type="RefSeq" id="WP_073261086.1">
    <property type="nucleotide sequence ID" value="NZ_FRCS01000010.1"/>
</dbReference>
<keyword evidence="2" id="KW-1185">Reference proteome</keyword>
<dbReference type="OrthoDB" id="9811262at2"/>
<protein>
    <submittedName>
        <fullName evidence="1">Uncharacterized protein</fullName>
    </submittedName>
</protein>
<name>A0A1M7RDF8_9ACTN</name>
<sequence length="140" mass="15534">MTGPEHLYRPDLITQRPEWLVLNGGVQSAVSTFVTRLRPLPGAFDPARRDPIELRSRYLLKVATDRATAEHLERLAVTAGRWAIHYGATPEQLAVVDGTTPEQAAERYAIPENFRGQDFLPQRPEWATESDAACPGGDQA</sequence>
<accession>A0A1M7RDF8</accession>
<evidence type="ECO:0000313" key="1">
    <source>
        <dbReference type="EMBL" id="SHN44078.1"/>
    </source>
</evidence>
<organism evidence="1 2">
    <name type="scientific">Cryptosporangium aurantiacum</name>
    <dbReference type="NCBI Taxonomy" id="134849"/>
    <lineage>
        <taxon>Bacteria</taxon>
        <taxon>Bacillati</taxon>
        <taxon>Actinomycetota</taxon>
        <taxon>Actinomycetes</taxon>
        <taxon>Cryptosporangiales</taxon>
        <taxon>Cryptosporangiaceae</taxon>
        <taxon>Cryptosporangium</taxon>
    </lineage>
</organism>
<reference evidence="1 2" key="1">
    <citation type="submission" date="2016-11" db="EMBL/GenBank/DDBJ databases">
        <authorList>
            <person name="Jaros S."/>
            <person name="Januszkiewicz K."/>
            <person name="Wedrychowicz H."/>
        </authorList>
    </citation>
    <scope>NUCLEOTIDE SEQUENCE [LARGE SCALE GENOMIC DNA]</scope>
    <source>
        <strain evidence="1 2">DSM 46144</strain>
    </source>
</reference>
<dbReference type="AlphaFoldDB" id="A0A1M7RDF8"/>
<dbReference type="Proteomes" id="UP000184440">
    <property type="component" value="Unassembled WGS sequence"/>
</dbReference>
<dbReference type="EMBL" id="FRCS01000010">
    <property type="protein sequence ID" value="SHN44078.1"/>
    <property type="molecule type" value="Genomic_DNA"/>
</dbReference>